<evidence type="ECO:0000256" key="1">
    <source>
        <dbReference type="SAM" id="SignalP"/>
    </source>
</evidence>
<feature type="chain" id="PRO_5001862847" evidence="1">
    <location>
        <begin position="26"/>
        <end position="80"/>
    </location>
</feature>
<gene>
    <name evidence="2" type="ORF">JCM19235_3763</name>
</gene>
<proteinExistence type="predicted"/>
<dbReference type="AlphaFoldDB" id="A0A090RZN2"/>
<dbReference type="PROSITE" id="PS51257">
    <property type="entry name" value="PROKAR_LIPOPROTEIN"/>
    <property type="match status" value="1"/>
</dbReference>
<reference evidence="2 3" key="1">
    <citation type="submission" date="2014-09" db="EMBL/GenBank/DDBJ databases">
        <title>Vibrio maritimus JCM 19235. (C45) whole genome shotgun sequence.</title>
        <authorList>
            <person name="Sawabe T."/>
            <person name="Meirelles P."/>
            <person name="Nakanishi M."/>
            <person name="Sayaka M."/>
            <person name="Hattori M."/>
            <person name="Ohkuma M."/>
        </authorList>
    </citation>
    <scope>NUCLEOTIDE SEQUENCE [LARGE SCALE GENOMIC DNA]</scope>
    <source>
        <strain evidence="3">JCM19235</strain>
    </source>
</reference>
<organism evidence="2 3">
    <name type="scientific">Vibrio maritimus</name>
    <dbReference type="NCBI Taxonomy" id="990268"/>
    <lineage>
        <taxon>Bacteria</taxon>
        <taxon>Pseudomonadati</taxon>
        <taxon>Pseudomonadota</taxon>
        <taxon>Gammaproteobacteria</taxon>
        <taxon>Vibrionales</taxon>
        <taxon>Vibrionaceae</taxon>
        <taxon>Vibrio</taxon>
    </lineage>
</organism>
<dbReference type="STRING" id="990268.JCM19235_3763"/>
<evidence type="ECO:0000313" key="3">
    <source>
        <dbReference type="Proteomes" id="UP000029228"/>
    </source>
</evidence>
<sequence>MKKLNLVFIALVLTLLAGCSSTASVDNAKTNSYARSHELVGQASWYGSKYHGKRTASGERYNMRPILRLTKRFLSAPLLG</sequence>
<keyword evidence="3" id="KW-1185">Reference proteome</keyword>
<name>A0A090RZN2_9VIBR</name>
<evidence type="ECO:0000313" key="2">
    <source>
        <dbReference type="EMBL" id="GAL20761.1"/>
    </source>
</evidence>
<dbReference type="Gene3D" id="2.40.40.10">
    <property type="entry name" value="RlpA-like domain"/>
    <property type="match status" value="1"/>
</dbReference>
<dbReference type="Proteomes" id="UP000029228">
    <property type="component" value="Unassembled WGS sequence"/>
</dbReference>
<dbReference type="InterPro" id="IPR036908">
    <property type="entry name" value="RlpA-like_sf"/>
</dbReference>
<accession>A0A090RZN2</accession>
<comment type="caution">
    <text evidence="2">The sequence shown here is derived from an EMBL/GenBank/DDBJ whole genome shotgun (WGS) entry which is preliminary data.</text>
</comment>
<dbReference type="EMBL" id="BBMR01000006">
    <property type="protein sequence ID" value="GAL20761.1"/>
    <property type="molecule type" value="Genomic_DNA"/>
</dbReference>
<protein>
    <submittedName>
        <fullName evidence="2">Rare lipoprotein A</fullName>
    </submittedName>
</protein>
<keyword evidence="2" id="KW-0449">Lipoprotein</keyword>
<feature type="signal peptide" evidence="1">
    <location>
        <begin position="1"/>
        <end position="25"/>
    </location>
</feature>
<keyword evidence="1" id="KW-0732">Signal</keyword>